<evidence type="ECO:0000259" key="5">
    <source>
        <dbReference type="PROSITE" id="PS50104"/>
    </source>
</evidence>
<dbReference type="GO" id="GO:0006952">
    <property type="term" value="P:defense response"/>
    <property type="evidence" value="ECO:0007669"/>
    <property type="project" value="UniProtKB-KW"/>
</dbReference>
<evidence type="ECO:0000256" key="4">
    <source>
        <dbReference type="ARBA" id="ARBA00023027"/>
    </source>
</evidence>
<dbReference type="InterPro" id="IPR032675">
    <property type="entry name" value="LRR_dom_sf"/>
</dbReference>
<dbReference type="InterPro" id="IPR044974">
    <property type="entry name" value="Disease_R_plants"/>
</dbReference>
<keyword evidence="1" id="KW-0433">Leucine-rich repeat</keyword>
<dbReference type="SMART" id="SM00255">
    <property type="entry name" value="TIR"/>
    <property type="match status" value="1"/>
</dbReference>
<dbReference type="InterPro" id="IPR042197">
    <property type="entry name" value="Apaf_helical"/>
</dbReference>
<dbReference type="EMBL" id="JAMSHJ010000003">
    <property type="protein sequence ID" value="KAI5429416.1"/>
    <property type="molecule type" value="Genomic_DNA"/>
</dbReference>
<proteinExistence type="predicted"/>
<dbReference type="Pfam" id="PF00931">
    <property type="entry name" value="NB-ARC"/>
    <property type="match status" value="1"/>
</dbReference>
<keyword evidence="4" id="KW-0520">NAD</keyword>
<name>A0A9D4XXS0_PEA</name>
<dbReference type="Pfam" id="PF07725">
    <property type="entry name" value="LRR_3"/>
    <property type="match status" value="1"/>
</dbReference>
<gene>
    <name evidence="6" type="ORF">KIW84_034141</name>
</gene>
<accession>A0A9D4XXS0</accession>
<evidence type="ECO:0000256" key="2">
    <source>
        <dbReference type="ARBA" id="ARBA00022737"/>
    </source>
</evidence>
<keyword evidence="2" id="KW-0677">Repeat</keyword>
<dbReference type="InterPro" id="IPR027417">
    <property type="entry name" value="P-loop_NTPase"/>
</dbReference>
<evidence type="ECO:0000256" key="3">
    <source>
        <dbReference type="ARBA" id="ARBA00022821"/>
    </source>
</evidence>
<dbReference type="InterPro" id="IPR035897">
    <property type="entry name" value="Toll_tir_struct_dom_sf"/>
</dbReference>
<dbReference type="InterPro" id="IPR001611">
    <property type="entry name" value="Leu-rich_rpt"/>
</dbReference>
<dbReference type="SUPFAM" id="SSF46785">
    <property type="entry name" value="Winged helix' DNA-binding domain"/>
    <property type="match status" value="1"/>
</dbReference>
<organism evidence="6 7">
    <name type="scientific">Pisum sativum</name>
    <name type="common">Garden pea</name>
    <name type="synonym">Lathyrus oleraceus</name>
    <dbReference type="NCBI Taxonomy" id="3888"/>
    <lineage>
        <taxon>Eukaryota</taxon>
        <taxon>Viridiplantae</taxon>
        <taxon>Streptophyta</taxon>
        <taxon>Embryophyta</taxon>
        <taxon>Tracheophyta</taxon>
        <taxon>Spermatophyta</taxon>
        <taxon>Magnoliopsida</taxon>
        <taxon>eudicotyledons</taxon>
        <taxon>Gunneridae</taxon>
        <taxon>Pentapetalae</taxon>
        <taxon>rosids</taxon>
        <taxon>fabids</taxon>
        <taxon>Fabales</taxon>
        <taxon>Fabaceae</taxon>
        <taxon>Papilionoideae</taxon>
        <taxon>50 kb inversion clade</taxon>
        <taxon>NPAAA clade</taxon>
        <taxon>Hologalegina</taxon>
        <taxon>IRL clade</taxon>
        <taxon>Fabeae</taxon>
        <taxon>Lathyrus</taxon>
    </lineage>
</organism>
<dbReference type="InterPro" id="IPR003591">
    <property type="entry name" value="Leu-rich_rpt_typical-subtyp"/>
</dbReference>
<dbReference type="Pfam" id="PF23282">
    <property type="entry name" value="WHD_ROQ1"/>
    <property type="match status" value="1"/>
</dbReference>
<sequence length="1172" mass="133824">MSVIWKYFSSQVTRALTGSRPSTSNQTSTEDNLQNSRYEYDVFISFRGTDTRNTFVGHLYANLIRKGIFVFKDDKQLQKGESISSQLVHAIQHSRISIIVFSKDYPCSTWCLDEMLAIAHAHFHDEIKQIVCPVFYDVDPSHVRKQNGAYEGAFAFHSLLFKHDPDKVDVWKRYMAYLASLAGWDVRDKPEFEQIQNIVQVIIENLGRKFLGIADELIGIQPRVKILENVLKLSSHGDEFRVLGIWGMDGIGKTTLATVLFDTISHHYQFGACCFIENVSTIYRDGGAIAVQKQILRQTLKEKNLETYTSSDISGIILNRLYNMKLLIVLDDVDQFEQLQELHINPKLLLPGSRIIITTRDVHILELYGADRIHKVELMNDNDARELLCRKAFRNDNPSSDYAELIPKVLKYAQGLPLAIRVLGSFLYNRNTTQWRATLEGLENNPDSGIMKVLQSSFEGLEQREREIFLHVACFFDGEREDYVRRILDACGLQPDIGISLIAEKSFITIRNQEIHMHKMLQELGKKSVREQHPDEPRLWSRLWLYSDLYDVMTTKPESMKAKAIILNQKKDVCDFNPLRDEDLSKMKNLKVLILYHSNFPGSLKFLSDSLCYLLWNGYPFTSLPSNFQPYNLVEFNMPGSNIEQLWIGIQRLPNLKRMDLSNSKNLKVTPRFERMLNLERLDLTGCINLVEVHPSIGLLTELVFLSLQNCSGLVNLDFGKTPRLESLKVLRLSDCTKLENTPNFDGLLILHYLDMDRCASLSTIHESIGILSNLKFLSLRDCTTLVEIPASFNKISSLITLDLCGCSKFTKVHLGGISTFPLHSLTYLDLSFCSIFIMPDAIGELSCLERLNLQGNKFTSLPSTLSCLQNLSYLNLSHCYKLQSLPELANESGPSESVGRYFKTTSGSHNHRSGLYVFNSLNCSKSESLFANKDFYLLFATWVLRLVKEPLQFRCGFDIVLPWHEETNGSRRNLSIQNFFSHSFKGGSIRRINNTAMHADWLGFLFYVTFELKSDHALSSSSLSSPPLPYPIYLSFESDHTEERFDMLLSLDQSLYGNNYIWIIYISRKHCHFVKTGANITFKTHKGLILKEWGLRVITNGDINGSRIEMSAPLPLQIVKVKQSGSGSRVEPKIQLPYNWLVSDEDEAEMDGAKRKETSLFNLGLSTEIPH</sequence>
<dbReference type="Gramene" id="PSAT_LOCUS12229_t1">
    <property type="protein sequence ID" value="CAL5192332.1"/>
    <property type="gene ID" value="PSAT_LOCUS12229"/>
</dbReference>
<protein>
    <recommendedName>
        <fullName evidence="5">TIR domain-containing protein</fullName>
    </recommendedName>
</protein>
<dbReference type="Gene3D" id="3.40.50.300">
    <property type="entry name" value="P-loop containing nucleotide triphosphate hydrolases"/>
    <property type="match status" value="1"/>
</dbReference>
<dbReference type="GO" id="GO:0007165">
    <property type="term" value="P:signal transduction"/>
    <property type="evidence" value="ECO:0007669"/>
    <property type="project" value="InterPro"/>
</dbReference>
<dbReference type="InterPro" id="IPR036390">
    <property type="entry name" value="WH_DNA-bd_sf"/>
</dbReference>
<dbReference type="PROSITE" id="PS51450">
    <property type="entry name" value="LRR"/>
    <property type="match status" value="1"/>
</dbReference>
<dbReference type="SUPFAM" id="SSF52540">
    <property type="entry name" value="P-loop containing nucleoside triphosphate hydrolases"/>
    <property type="match status" value="1"/>
</dbReference>
<dbReference type="OrthoDB" id="1379189at2759"/>
<dbReference type="Gramene" id="Psat03G0414100-T1">
    <property type="protein sequence ID" value="KAI5429416.1"/>
    <property type="gene ID" value="KIW84_034141"/>
</dbReference>
<dbReference type="InterPro" id="IPR011713">
    <property type="entry name" value="Leu-rich_rpt_3"/>
</dbReference>
<dbReference type="SMART" id="SM00369">
    <property type="entry name" value="LRR_TYP"/>
    <property type="match status" value="3"/>
</dbReference>
<dbReference type="InterPro" id="IPR058192">
    <property type="entry name" value="WHD_ROQ1-like"/>
</dbReference>
<feature type="domain" description="TIR" evidence="5">
    <location>
        <begin position="38"/>
        <end position="206"/>
    </location>
</feature>
<keyword evidence="7" id="KW-1185">Reference proteome</keyword>
<dbReference type="Gene3D" id="1.10.8.430">
    <property type="entry name" value="Helical domain of apoptotic protease-activating factors"/>
    <property type="match status" value="1"/>
</dbReference>
<dbReference type="PRINTS" id="PR00364">
    <property type="entry name" value="DISEASERSIST"/>
</dbReference>
<dbReference type="InterPro" id="IPR000157">
    <property type="entry name" value="TIR_dom"/>
</dbReference>
<dbReference type="Pfam" id="PF01582">
    <property type="entry name" value="TIR"/>
    <property type="match status" value="1"/>
</dbReference>
<dbReference type="PANTHER" id="PTHR11017:SF290">
    <property type="entry name" value="ADP-RIBOSYL CYCLASE_CYCLIC ADP-RIBOSE HYDROLASE"/>
    <property type="match status" value="1"/>
</dbReference>
<dbReference type="PANTHER" id="PTHR11017">
    <property type="entry name" value="LEUCINE-RICH REPEAT-CONTAINING PROTEIN"/>
    <property type="match status" value="1"/>
</dbReference>
<reference evidence="6 7" key="1">
    <citation type="journal article" date="2022" name="Nat. Genet.">
        <title>Improved pea reference genome and pan-genome highlight genomic features and evolutionary characteristics.</title>
        <authorList>
            <person name="Yang T."/>
            <person name="Liu R."/>
            <person name="Luo Y."/>
            <person name="Hu S."/>
            <person name="Wang D."/>
            <person name="Wang C."/>
            <person name="Pandey M.K."/>
            <person name="Ge S."/>
            <person name="Xu Q."/>
            <person name="Li N."/>
            <person name="Li G."/>
            <person name="Huang Y."/>
            <person name="Saxena R.K."/>
            <person name="Ji Y."/>
            <person name="Li M."/>
            <person name="Yan X."/>
            <person name="He Y."/>
            <person name="Liu Y."/>
            <person name="Wang X."/>
            <person name="Xiang C."/>
            <person name="Varshney R.K."/>
            <person name="Ding H."/>
            <person name="Gao S."/>
            <person name="Zong X."/>
        </authorList>
    </citation>
    <scope>NUCLEOTIDE SEQUENCE [LARGE SCALE GENOMIC DNA]</scope>
    <source>
        <strain evidence="6 7">cv. Zhongwan 6</strain>
    </source>
</reference>
<keyword evidence="3" id="KW-0611">Plant defense</keyword>
<dbReference type="Gene3D" id="3.80.10.10">
    <property type="entry name" value="Ribonuclease Inhibitor"/>
    <property type="match status" value="3"/>
</dbReference>
<dbReference type="SUPFAM" id="SSF52058">
    <property type="entry name" value="L domain-like"/>
    <property type="match status" value="1"/>
</dbReference>
<dbReference type="AlphaFoldDB" id="A0A9D4XXS0"/>
<dbReference type="FunFam" id="3.40.50.10140:FF:000007">
    <property type="entry name" value="Disease resistance protein (TIR-NBS-LRR class)"/>
    <property type="match status" value="1"/>
</dbReference>
<dbReference type="Gene3D" id="3.40.50.10140">
    <property type="entry name" value="Toll/interleukin-1 receptor homology (TIR) domain"/>
    <property type="match status" value="1"/>
</dbReference>
<dbReference type="Proteomes" id="UP001058974">
    <property type="component" value="Chromosome 3"/>
</dbReference>
<dbReference type="PROSITE" id="PS50104">
    <property type="entry name" value="TIR"/>
    <property type="match status" value="1"/>
</dbReference>
<evidence type="ECO:0000313" key="6">
    <source>
        <dbReference type="EMBL" id="KAI5429416.1"/>
    </source>
</evidence>
<dbReference type="GO" id="GO:0043531">
    <property type="term" value="F:ADP binding"/>
    <property type="evidence" value="ECO:0007669"/>
    <property type="project" value="InterPro"/>
</dbReference>
<evidence type="ECO:0000313" key="7">
    <source>
        <dbReference type="Proteomes" id="UP001058974"/>
    </source>
</evidence>
<dbReference type="SUPFAM" id="SSF52200">
    <property type="entry name" value="Toll/Interleukin receptor TIR domain"/>
    <property type="match status" value="1"/>
</dbReference>
<evidence type="ECO:0000256" key="1">
    <source>
        <dbReference type="ARBA" id="ARBA00022614"/>
    </source>
</evidence>
<comment type="caution">
    <text evidence="6">The sequence shown here is derived from an EMBL/GenBank/DDBJ whole genome shotgun (WGS) entry which is preliminary data.</text>
</comment>
<dbReference type="Pfam" id="PF13855">
    <property type="entry name" value="LRR_8"/>
    <property type="match status" value="1"/>
</dbReference>
<dbReference type="InterPro" id="IPR002182">
    <property type="entry name" value="NB-ARC"/>
</dbReference>